<reference evidence="1 2" key="1">
    <citation type="journal article" date="2013" name="PLoS ONE">
        <title>Predicting the Proteins of Angomonas deanei, Strigomonas culicis and Their Respective Endosymbionts Reveals New Aspects of the Trypanosomatidae Family.</title>
        <authorList>
            <person name="Motta M.C."/>
            <person name="Martins A.C."/>
            <person name="de Souza S.S."/>
            <person name="Catta-Preta C.M."/>
            <person name="Silva R."/>
            <person name="Klein C.C."/>
            <person name="de Almeida L.G."/>
            <person name="de Lima Cunha O."/>
            <person name="Ciapina L.P."/>
            <person name="Brocchi M."/>
            <person name="Colabardini A.C."/>
            <person name="de Araujo Lima B."/>
            <person name="Machado C.R."/>
            <person name="de Almeida Soares C.M."/>
            <person name="Probst C.M."/>
            <person name="de Menezes C.B."/>
            <person name="Thompson C.E."/>
            <person name="Bartholomeu D.C."/>
            <person name="Gradia D.F."/>
            <person name="Pavoni D.P."/>
            <person name="Grisard E.C."/>
            <person name="Fantinatti-Garboggini F."/>
            <person name="Marchini F.K."/>
            <person name="Rodrigues-Luiz G.F."/>
            <person name="Wagner G."/>
            <person name="Goldman G.H."/>
            <person name="Fietto J.L."/>
            <person name="Elias M.C."/>
            <person name="Goldman M.H."/>
            <person name="Sagot M.F."/>
            <person name="Pereira M."/>
            <person name="Stoco P.H."/>
            <person name="de Mendonca-Neto R.P."/>
            <person name="Teixeira S.M."/>
            <person name="Maciel T.E."/>
            <person name="de Oliveira Mendes T.A."/>
            <person name="Urmenyi T.P."/>
            <person name="de Souza W."/>
            <person name="Schenkman S."/>
            <person name="de Vasconcelos A.T."/>
        </authorList>
    </citation>
    <scope>NUCLEOTIDE SEQUENCE [LARGE SCALE GENOMIC DNA]</scope>
</reference>
<gene>
    <name evidence="1" type="ORF">STCU_03676</name>
</gene>
<evidence type="ECO:0000313" key="2">
    <source>
        <dbReference type="Proteomes" id="UP000015354"/>
    </source>
</evidence>
<evidence type="ECO:0000313" key="1">
    <source>
        <dbReference type="EMBL" id="EPY31027.1"/>
    </source>
</evidence>
<protein>
    <submittedName>
        <fullName evidence="1">RNA polymerase subunit</fullName>
    </submittedName>
</protein>
<dbReference type="SUPFAM" id="SSF63393">
    <property type="entry name" value="RNA polymerase subunits"/>
    <property type="match status" value="1"/>
</dbReference>
<keyword evidence="2" id="KW-1185">Reference proteome</keyword>
<dbReference type="InterPro" id="IPR029040">
    <property type="entry name" value="RPABC4/Spt4"/>
</dbReference>
<accession>S9UJN5</accession>
<dbReference type="Gene3D" id="2.20.28.30">
    <property type="entry name" value="RNA polymerase ii, chain L"/>
    <property type="match status" value="1"/>
</dbReference>
<name>S9UJN5_9TRYP</name>
<comment type="caution">
    <text evidence="1">The sequence shown here is derived from an EMBL/GenBank/DDBJ whole genome shotgun (WGS) entry which is preliminary data.</text>
</comment>
<proteinExistence type="predicted"/>
<dbReference type="Proteomes" id="UP000015354">
    <property type="component" value="Unassembled WGS sequence"/>
</dbReference>
<sequence>MSADPVVVKSEFKEEKVSLPVPSQEYPRRLSTQTYDNVPEEVEETGVTYICGNCTTQVHLTRSAALQCPSCEYLTGSSTVFYKLRTRATTYDTI</sequence>
<dbReference type="OrthoDB" id="257852at2759"/>
<dbReference type="AlphaFoldDB" id="S9UJN5"/>
<dbReference type="EMBL" id="ATMH01003676">
    <property type="protein sequence ID" value="EPY31027.1"/>
    <property type="molecule type" value="Genomic_DNA"/>
</dbReference>
<organism evidence="1 2">
    <name type="scientific">Strigomonas culicis</name>
    <dbReference type="NCBI Taxonomy" id="28005"/>
    <lineage>
        <taxon>Eukaryota</taxon>
        <taxon>Discoba</taxon>
        <taxon>Euglenozoa</taxon>
        <taxon>Kinetoplastea</taxon>
        <taxon>Metakinetoplastina</taxon>
        <taxon>Trypanosomatida</taxon>
        <taxon>Trypanosomatidae</taxon>
        <taxon>Strigomonadinae</taxon>
        <taxon>Strigomonas</taxon>
    </lineage>
</organism>